<keyword evidence="2" id="KW-1185">Reference proteome</keyword>
<dbReference type="Proteomes" id="UP001225034">
    <property type="component" value="Unassembled WGS sequence"/>
</dbReference>
<organism evidence="1 2">
    <name type="scientific">Alkalicoccobacillus murimartini</name>
    <dbReference type="NCBI Taxonomy" id="171685"/>
    <lineage>
        <taxon>Bacteria</taxon>
        <taxon>Bacillati</taxon>
        <taxon>Bacillota</taxon>
        <taxon>Bacilli</taxon>
        <taxon>Bacillales</taxon>
        <taxon>Bacillaceae</taxon>
        <taxon>Alkalicoccobacillus</taxon>
    </lineage>
</organism>
<proteinExistence type="predicted"/>
<evidence type="ECO:0000313" key="1">
    <source>
        <dbReference type="EMBL" id="MDQ0207424.1"/>
    </source>
</evidence>
<sequence>MNEQARQREIYKELEAVSKRVTHDAKTEYDLTRADVHD</sequence>
<gene>
    <name evidence="1" type="ORF">J2S05_002225</name>
</gene>
<dbReference type="EMBL" id="JAUSUA010000003">
    <property type="protein sequence ID" value="MDQ0207424.1"/>
    <property type="molecule type" value="Genomic_DNA"/>
</dbReference>
<accession>A0ABT9YHT6</accession>
<comment type="caution">
    <text evidence="1">The sequence shown here is derived from an EMBL/GenBank/DDBJ whole genome shotgun (WGS) entry which is preliminary data.</text>
</comment>
<reference evidence="1 2" key="1">
    <citation type="submission" date="2023-07" db="EMBL/GenBank/DDBJ databases">
        <title>Genomic Encyclopedia of Type Strains, Phase IV (KMG-IV): sequencing the most valuable type-strain genomes for metagenomic binning, comparative biology and taxonomic classification.</title>
        <authorList>
            <person name="Goeker M."/>
        </authorList>
    </citation>
    <scope>NUCLEOTIDE SEQUENCE [LARGE SCALE GENOMIC DNA]</scope>
    <source>
        <strain evidence="1 2">DSM 19154</strain>
    </source>
</reference>
<evidence type="ECO:0000313" key="2">
    <source>
        <dbReference type="Proteomes" id="UP001225034"/>
    </source>
</evidence>
<protein>
    <submittedName>
        <fullName evidence="1">Uncharacterized protein</fullName>
    </submittedName>
</protein>
<name>A0ABT9YHT6_9BACI</name>